<proteinExistence type="predicted"/>
<dbReference type="Proteomes" id="UP000036277">
    <property type="component" value="Unassembled WGS sequence"/>
</dbReference>
<dbReference type="RefSeq" id="WP_047963787.1">
    <property type="nucleotide sequence ID" value="NZ_CAWMBG010000086.1"/>
</dbReference>
<accession>A0A0J5FQZ7</accession>
<evidence type="ECO:0000313" key="2">
    <source>
        <dbReference type="Proteomes" id="UP000036277"/>
    </source>
</evidence>
<name>A0A0J5FQZ7_9GAMM</name>
<gene>
    <name evidence="1" type="ORF">AB204_13005</name>
</gene>
<organism evidence="1 2">
    <name type="scientific">Xenorhabdus khoisanae</name>
    <dbReference type="NCBI Taxonomy" id="880157"/>
    <lineage>
        <taxon>Bacteria</taxon>
        <taxon>Pseudomonadati</taxon>
        <taxon>Pseudomonadota</taxon>
        <taxon>Gammaproteobacteria</taxon>
        <taxon>Enterobacterales</taxon>
        <taxon>Morganellaceae</taxon>
        <taxon>Xenorhabdus</taxon>
    </lineage>
</organism>
<evidence type="ECO:0000313" key="1">
    <source>
        <dbReference type="EMBL" id="KMJ44688.1"/>
    </source>
</evidence>
<sequence>MGLRIRLDDRHFYSEPDRNGIAITVDNENWRLEGKPRDIILRSEMDFGDIMDVLRDHYEEALEAYIMDAKRKEAA</sequence>
<reference evidence="1 2" key="1">
    <citation type="submission" date="2015-06" db="EMBL/GenBank/DDBJ databases">
        <title>Draft Whole-Genome Sequence of the Entomopathogenic Bacterium Xenorhabdus khoisanae.</title>
        <authorList>
            <person name="Naidoo S."/>
            <person name="Featherston J."/>
            <person name="Gray V.M."/>
        </authorList>
    </citation>
    <scope>NUCLEOTIDE SEQUENCE [LARGE SCALE GENOMIC DNA]</scope>
    <source>
        <strain evidence="1 2">MCB</strain>
    </source>
</reference>
<dbReference type="STRING" id="880157.AB204_13005"/>
<protein>
    <submittedName>
        <fullName evidence="1">Uncharacterized protein</fullName>
    </submittedName>
</protein>
<dbReference type="EMBL" id="LFCV01000086">
    <property type="protein sequence ID" value="KMJ44688.1"/>
    <property type="molecule type" value="Genomic_DNA"/>
</dbReference>
<comment type="caution">
    <text evidence="1">The sequence shown here is derived from an EMBL/GenBank/DDBJ whole genome shotgun (WGS) entry which is preliminary data.</text>
</comment>
<dbReference type="AlphaFoldDB" id="A0A0J5FQZ7"/>
<keyword evidence="2" id="KW-1185">Reference proteome</keyword>
<dbReference type="PATRIC" id="fig|880157.4.peg.2772"/>